<organism evidence="3 4">
    <name type="scientific">Caenorhabditis japonica</name>
    <dbReference type="NCBI Taxonomy" id="281687"/>
    <lineage>
        <taxon>Eukaryota</taxon>
        <taxon>Metazoa</taxon>
        <taxon>Ecdysozoa</taxon>
        <taxon>Nematoda</taxon>
        <taxon>Chromadorea</taxon>
        <taxon>Rhabditida</taxon>
        <taxon>Rhabditina</taxon>
        <taxon>Rhabditomorpha</taxon>
        <taxon>Rhabditoidea</taxon>
        <taxon>Rhabditidae</taxon>
        <taxon>Peloderinae</taxon>
        <taxon>Caenorhabditis</taxon>
    </lineage>
</organism>
<proteinExistence type="predicted"/>
<evidence type="ECO:0000313" key="4">
    <source>
        <dbReference type="Proteomes" id="UP000005237"/>
    </source>
</evidence>
<reference evidence="3" key="2">
    <citation type="submission" date="2022-06" db="UniProtKB">
        <authorList>
            <consortium name="EnsemblMetazoa"/>
        </authorList>
    </citation>
    <scope>IDENTIFICATION</scope>
    <source>
        <strain evidence="3">DF5081</strain>
    </source>
</reference>
<keyword evidence="2" id="KW-0812">Transmembrane</keyword>
<evidence type="ECO:0000256" key="1">
    <source>
        <dbReference type="SAM" id="MobiDB-lite"/>
    </source>
</evidence>
<keyword evidence="2" id="KW-1133">Transmembrane helix</keyword>
<evidence type="ECO:0000313" key="3">
    <source>
        <dbReference type="EnsemblMetazoa" id="CJA26799.1"/>
    </source>
</evidence>
<dbReference type="Proteomes" id="UP000005237">
    <property type="component" value="Unassembled WGS sequence"/>
</dbReference>
<accession>A0A8R1E832</accession>
<keyword evidence="4" id="KW-1185">Reference proteome</keyword>
<sequence>MGQSFHIPTSSGADNNAITDPRTQFDDPNSSYSIDNLQVNNFLNIAEREEAVSRSWDLYHLNIETNSSTSNTFWHDDWNNLATEIRKNERILALLRSQNSGPLDLDESEDYDSDDSLSEDNRIVPWAPVQFPSLRDSDNLTELLFWCIFFFFGIIFAALQHSGKFREGQKNLLMYINMHLLN</sequence>
<evidence type="ECO:0000256" key="2">
    <source>
        <dbReference type="SAM" id="Phobius"/>
    </source>
</evidence>
<feature type="transmembrane region" description="Helical" evidence="2">
    <location>
        <begin position="143"/>
        <end position="160"/>
    </location>
</feature>
<keyword evidence="2" id="KW-0472">Membrane</keyword>
<protein>
    <submittedName>
        <fullName evidence="3">Uncharacterized protein</fullName>
    </submittedName>
</protein>
<reference evidence="4" key="1">
    <citation type="submission" date="2010-08" db="EMBL/GenBank/DDBJ databases">
        <authorList>
            <consortium name="Caenorhabditis japonica Sequencing Consortium"/>
            <person name="Wilson R.K."/>
        </authorList>
    </citation>
    <scope>NUCLEOTIDE SEQUENCE [LARGE SCALE GENOMIC DNA]</scope>
    <source>
        <strain evidence="4">DF5081</strain>
    </source>
</reference>
<dbReference type="AlphaFoldDB" id="A0A8R1E832"/>
<dbReference type="EnsemblMetazoa" id="CJA26799.1">
    <property type="protein sequence ID" value="CJA26799.1"/>
    <property type="gene ID" value="WBGene00182371"/>
</dbReference>
<feature type="region of interest" description="Disordered" evidence="1">
    <location>
        <begin position="1"/>
        <end position="31"/>
    </location>
</feature>
<name>A0A8R1E832_CAEJA</name>